<keyword evidence="7" id="KW-0812">Transmembrane</keyword>
<evidence type="ECO:0000313" key="10">
    <source>
        <dbReference type="EMBL" id="RKN14864.1"/>
    </source>
</evidence>
<name>A0A3A9W9W1_9ACTN</name>
<dbReference type="InterPro" id="IPR012336">
    <property type="entry name" value="Thioredoxin-like_fold"/>
</dbReference>
<evidence type="ECO:0000256" key="3">
    <source>
        <dbReference type="ARBA" id="ARBA00023002"/>
    </source>
</evidence>
<evidence type="ECO:0000313" key="12">
    <source>
        <dbReference type="Proteomes" id="UP000275024"/>
    </source>
</evidence>
<evidence type="ECO:0000256" key="1">
    <source>
        <dbReference type="ARBA" id="ARBA00005791"/>
    </source>
</evidence>
<keyword evidence="5" id="KW-0676">Redox-active center</keyword>
<keyword evidence="7" id="KW-1133">Transmembrane helix</keyword>
<gene>
    <name evidence="10" type="ORF">D7318_28550</name>
    <name evidence="9" type="ORF">D7319_28795</name>
</gene>
<dbReference type="OrthoDB" id="4135024at2"/>
<dbReference type="PANTHER" id="PTHR13887">
    <property type="entry name" value="GLUTATHIONE S-TRANSFERASE KAPPA"/>
    <property type="match status" value="1"/>
</dbReference>
<keyword evidence="2" id="KW-0732">Signal</keyword>
<dbReference type="CDD" id="cd02972">
    <property type="entry name" value="DsbA_family"/>
    <property type="match status" value="1"/>
</dbReference>
<evidence type="ECO:0000256" key="7">
    <source>
        <dbReference type="SAM" id="Phobius"/>
    </source>
</evidence>
<keyword evidence="4" id="KW-1015">Disulfide bond</keyword>
<evidence type="ECO:0000259" key="8">
    <source>
        <dbReference type="Pfam" id="PF13462"/>
    </source>
</evidence>
<accession>A0A3A9W9W1</accession>
<dbReference type="PANTHER" id="PTHR13887:SF14">
    <property type="entry name" value="DISULFIDE BOND FORMATION PROTEIN D"/>
    <property type="match status" value="1"/>
</dbReference>
<comment type="similarity">
    <text evidence="1">Belongs to the thioredoxin family. DsbA subfamily.</text>
</comment>
<dbReference type="Proteomes" id="UP000275024">
    <property type="component" value="Unassembled WGS sequence"/>
</dbReference>
<dbReference type="GO" id="GO:0016491">
    <property type="term" value="F:oxidoreductase activity"/>
    <property type="evidence" value="ECO:0007669"/>
    <property type="project" value="UniProtKB-KW"/>
</dbReference>
<keyword evidence="11" id="KW-1185">Reference proteome</keyword>
<reference evidence="11 12" key="1">
    <citation type="submission" date="2018-09" db="EMBL/GenBank/DDBJ databases">
        <title>Streptomyces sp. nov. DS1-2, an endophytic actinomycete isolated from roots of Dendrobium scabrilingue.</title>
        <authorList>
            <person name="Kuncharoen N."/>
            <person name="Kudo T."/>
            <person name="Ohkuma M."/>
            <person name="Yuki M."/>
            <person name="Tanasupawat S."/>
        </authorList>
    </citation>
    <scope>NUCLEOTIDE SEQUENCE [LARGE SCALE GENOMIC DNA]</scope>
    <source>
        <strain evidence="9 12">AZ1-7</strain>
        <strain evidence="10 11">DS1-2</strain>
    </source>
</reference>
<evidence type="ECO:0000313" key="11">
    <source>
        <dbReference type="Proteomes" id="UP000268652"/>
    </source>
</evidence>
<comment type="caution">
    <text evidence="9">The sequence shown here is derived from an EMBL/GenBank/DDBJ whole genome shotgun (WGS) entry which is preliminary data.</text>
</comment>
<dbReference type="Proteomes" id="UP000268652">
    <property type="component" value="Unassembled WGS sequence"/>
</dbReference>
<dbReference type="InterPro" id="IPR036249">
    <property type="entry name" value="Thioredoxin-like_sf"/>
</dbReference>
<dbReference type="EMBL" id="RBDY01000036">
    <property type="protein sequence ID" value="RKN14864.1"/>
    <property type="molecule type" value="Genomic_DNA"/>
</dbReference>
<sequence>MRAERERERAAERRKRTVKVSGIAVAVLVVATGVGIIAANGNGGGTDDTPAVDPISVGKGDAPATLAVYEDFRCPACGQFENGFRDTVADLTDEGKLRVDYHLVTIIDGNLGGNGSKFAANAALCARDEGKFAEYHDVLFENQPPESDDAFGDKSHLINLAGDVEGLDTESFRSCVQNGDNDEWVHRSNKGFLGSDFSGTPTILLDGENVYGDTDDPLTPDRLRERVDELAG</sequence>
<keyword evidence="7" id="KW-0472">Membrane</keyword>
<evidence type="ECO:0000256" key="6">
    <source>
        <dbReference type="SAM" id="MobiDB-lite"/>
    </source>
</evidence>
<evidence type="ECO:0000313" key="9">
    <source>
        <dbReference type="EMBL" id="RKN04356.1"/>
    </source>
</evidence>
<proteinExistence type="inferred from homology"/>
<protein>
    <recommendedName>
        <fullName evidence="8">Thioredoxin-like fold domain-containing protein</fullName>
    </recommendedName>
</protein>
<keyword evidence="3" id="KW-0560">Oxidoreductase</keyword>
<dbReference type="SUPFAM" id="SSF52833">
    <property type="entry name" value="Thioredoxin-like"/>
    <property type="match status" value="1"/>
</dbReference>
<dbReference type="AlphaFoldDB" id="A0A3A9W9W1"/>
<feature type="domain" description="Thioredoxin-like fold" evidence="8">
    <location>
        <begin position="54"/>
        <end position="228"/>
    </location>
</feature>
<evidence type="ECO:0000256" key="4">
    <source>
        <dbReference type="ARBA" id="ARBA00023157"/>
    </source>
</evidence>
<feature type="transmembrane region" description="Helical" evidence="7">
    <location>
        <begin position="20"/>
        <end position="39"/>
    </location>
</feature>
<organism evidence="9 12">
    <name type="scientific">Streptomyces radicis</name>
    <dbReference type="NCBI Taxonomy" id="1750517"/>
    <lineage>
        <taxon>Bacteria</taxon>
        <taxon>Bacillati</taxon>
        <taxon>Actinomycetota</taxon>
        <taxon>Actinomycetes</taxon>
        <taxon>Kitasatosporales</taxon>
        <taxon>Streptomycetaceae</taxon>
        <taxon>Streptomyces</taxon>
    </lineage>
</organism>
<evidence type="ECO:0000256" key="5">
    <source>
        <dbReference type="ARBA" id="ARBA00023284"/>
    </source>
</evidence>
<feature type="compositionally biased region" description="Basic and acidic residues" evidence="6">
    <location>
        <begin position="219"/>
        <end position="232"/>
    </location>
</feature>
<dbReference type="Gene3D" id="3.40.30.10">
    <property type="entry name" value="Glutaredoxin"/>
    <property type="match status" value="1"/>
</dbReference>
<dbReference type="EMBL" id="RBDX01000037">
    <property type="protein sequence ID" value="RKN04356.1"/>
    <property type="molecule type" value="Genomic_DNA"/>
</dbReference>
<dbReference type="Pfam" id="PF13462">
    <property type="entry name" value="Thioredoxin_4"/>
    <property type="match status" value="1"/>
</dbReference>
<feature type="region of interest" description="Disordered" evidence="6">
    <location>
        <begin position="208"/>
        <end position="232"/>
    </location>
</feature>
<evidence type="ECO:0000256" key="2">
    <source>
        <dbReference type="ARBA" id="ARBA00022729"/>
    </source>
</evidence>